<dbReference type="InterPro" id="IPR036869">
    <property type="entry name" value="J_dom_sf"/>
</dbReference>
<organism evidence="3 4">
    <name type="scientific">Sinocyclocheilus grahami</name>
    <name type="common">Dianchi golden-line fish</name>
    <name type="synonym">Barbus grahami</name>
    <dbReference type="NCBI Taxonomy" id="75366"/>
    <lineage>
        <taxon>Eukaryota</taxon>
        <taxon>Metazoa</taxon>
        <taxon>Chordata</taxon>
        <taxon>Craniata</taxon>
        <taxon>Vertebrata</taxon>
        <taxon>Euteleostomi</taxon>
        <taxon>Actinopterygii</taxon>
        <taxon>Neopterygii</taxon>
        <taxon>Teleostei</taxon>
        <taxon>Ostariophysi</taxon>
        <taxon>Cypriniformes</taxon>
        <taxon>Cyprinidae</taxon>
        <taxon>Cyprininae</taxon>
        <taxon>Sinocyclocheilus</taxon>
    </lineage>
</organism>
<dbReference type="Ensembl" id="ENSSGRT00000035736.1">
    <property type="protein sequence ID" value="ENSSGRP00000033289.1"/>
    <property type="gene ID" value="ENSSGRG00000018551.1"/>
</dbReference>
<proteinExistence type="predicted"/>
<evidence type="ECO:0000259" key="2">
    <source>
        <dbReference type="PROSITE" id="PS50076"/>
    </source>
</evidence>
<dbReference type="PROSITE" id="PS00636">
    <property type="entry name" value="DNAJ_1"/>
    <property type="match status" value="1"/>
</dbReference>
<dbReference type="PRINTS" id="PR00625">
    <property type="entry name" value="JDOMAIN"/>
</dbReference>
<dbReference type="GO" id="GO:0019901">
    <property type="term" value="F:protein kinase binding"/>
    <property type="evidence" value="ECO:0007669"/>
    <property type="project" value="TreeGrafter"/>
</dbReference>
<dbReference type="PANTHER" id="PTHR44145">
    <property type="entry name" value="DNAJ HOMOLOG SUBFAMILY A MEMBER 3, MITOCHONDRIAL"/>
    <property type="match status" value="1"/>
</dbReference>
<evidence type="ECO:0000313" key="3">
    <source>
        <dbReference type="Ensembl" id="ENSSGRP00000033289.1"/>
    </source>
</evidence>
<dbReference type="InParanoid" id="A0A672MDF2"/>
<dbReference type="GO" id="GO:0005739">
    <property type="term" value="C:mitochondrion"/>
    <property type="evidence" value="ECO:0007669"/>
    <property type="project" value="TreeGrafter"/>
</dbReference>
<gene>
    <name evidence="3" type="primary">LOC107582792</name>
</gene>
<dbReference type="PROSITE" id="PS50076">
    <property type="entry name" value="DNAJ_2"/>
    <property type="match status" value="1"/>
</dbReference>
<dbReference type="Gene3D" id="1.10.287.110">
    <property type="entry name" value="DnaJ domain"/>
    <property type="match status" value="1"/>
</dbReference>
<evidence type="ECO:0000256" key="1">
    <source>
        <dbReference type="ARBA" id="ARBA00023186"/>
    </source>
</evidence>
<reference evidence="3" key="2">
    <citation type="submission" date="2025-09" db="UniProtKB">
        <authorList>
            <consortium name="Ensembl"/>
        </authorList>
    </citation>
    <scope>IDENTIFICATION</scope>
</reference>
<reference evidence="3" key="1">
    <citation type="submission" date="2025-08" db="UniProtKB">
        <authorList>
            <consortium name="Ensembl"/>
        </authorList>
    </citation>
    <scope>IDENTIFICATION</scope>
</reference>
<dbReference type="InterPro" id="IPR051938">
    <property type="entry name" value="Apopto_cytoskel_mod"/>
</dbReference>
<dbReference type="GO" id="GO:0043066">
    <property type="term" value="P:negative regulation of apoptotic process"/>
    <property type="evidence" value="ECO:0007669"/>
    <property type="project" value="TreeGrafter"/>
</dbReference>
<feature type="domain" description="J" evidence="2">
    <location>
        <begin position="1"/>
        <end position="56"/>
    </location>
</feature>
<keyword evidence="1" id="KW-0143">Chaperone</keyword>
<dbReference type="GO" id="GO:0007005">
    <property type="term" value="P:mitochondrion organization"/>
    <property type="evidence" value="ECO:0007669"/>
    <property type="project" value="TreeGrafter"/>
</dbReference>
<dbReference type="Proteomes" id="UP000472262">
    <property type="component" value="Unassembled WGS sequence"/>
</dbReference>
<dbReference type="PANTHER" id="PTHR44145:SF3">
    <property type="entry name" value="DNAJ HOMOLOG SUBFAMILY A MEMBER 3, MITOCHONDRIAL"/>
    <property type="match status" value="1"/>
</dbReference>
<dbReference type="Pfam" id="PF00226">
    <property type="entry name" value="DnaJ"/>
    <property type="match status" value="1"/>
</dbReference>
<evidence type="ECO:0000313" key="4">
    <source>
        <dbReference type="Proteomes" id="UP000472262"/>
    </source>
</evidence>
<protein>
    <submittedName>
        <fullName evidence="3">Chaperone protein DnaJ-like</fullName>
    </submittedName>
</protein>
<accession>A0A672MDF2</accession>
<name>A0A672MDF2_SINGR</name>
<sequence>RSASSRGIKKAFHKLALKHHPDRNQSPNAQQAFTHIAQAYEVLSDREKRQIYDQMDHLTNLDQDRKKKFKKDENEDMDSNLFVDKGTFHGKMGFQHFSLEELLYTLQMDDDVFMSEQAGYEEWSFIFGPDDNDETVLLCDLFNML</sequence>
<dbReference type="AlphaFoldDB" id="A0A672MDF2"/>
<keyword evidence="4" id="KW-1185">Reference proteome</keyword>
<dbReference type="CDD" id="cd06257">
    <property type="entry name" value="DnaJ"/>
    <property type="match status" value="1"/>
</dbReference>
<dbReference type="SMART" id="SM00271">
    <property type="entry name" value="DnaJ"/>
    <property type="match status" value="1"/>
</dbReference>
<dbReference type="InterPro" id="IPR018253">
    <property type="entry name" value="DnaJ_domain_CS"/>
</dbReference>
<dbReference type="OMA" id="CASVTEC"/>
<dbReference type="InterPro" id="IPR001623">
    <property type="entry name" value="DnaJ_domain"/>
</dbReference>
<dbReference type="SUPFAM" id="SSF46565">
    <property type="entry name" value="Chaperone J-domain"/>
    <property type="match status" value="1"/>
</dbReference>